<feature type="compositionally biased region" description="Polar residues" evidence="12">
    <location>
        <begin position="1082"/>
        <end position="1099"/>
    </location>
</feature>
<keyword evidence="11" id="KW-0175">Coiled coil</keyword>
<dbReference type="SMART" id="SM01421">
    <property type="entry name" value="DUF3480"/>
    <property type="match status" value="1"/>
</dbReference>
<protein>
    <submittedName>
        <fullName evidence="14">Zinc finger FYVE domain-containing protein 16</fullName>
    </submittedName>
</protein>
<dbReference type="SUPFAM" id="SSF57903">
    <property type="entry name" value="FYVE/PHD zinc finger"/>
    <property type="match status" value="1"/>
</dbReference>
<dbReference type="Gene3D" id="3.30.500.40">
    <property type="match status" value="1"/>
</dbReference>
<feature type="coiled-coil region" evidence="11">
    <location>
        <begin position="110"/>
        <end position="192"/>
    </location>
</feature>
<evidence type="ECO:0000256" key="1">
    <source>
        <dbReference type="ARBA" id="ARBA00004146"/>
    </source>
</evidence>
<dbReference type="PANTHER" id="PTHR46319:SF1">
    <property type="entry name" value="ZINC FINGER FYVE DOMAIN-CONTAINING PROTEIN 16"/>
    <property type="match status" value="1"/>
</dbReference>
<feature type="compositionally biased region" description="Polar residues" evidence="12">
    <location>
        <begin position="66"/>
        <end position="88"/>
    </location>
</feature>
<dbReference type="GO" id="GO:0005829">
    <property type="term" value="C:cytosol"/>
    <property type="evidence" value="ECO:0007669"/>
    <property type="project" value="UniProtKB-ARBA"/>
</dbReference>
<dbReference type="CDD" id="cd15729">
    <property type="entry name" value="FYVE_endofin"/>
    <property type="match status" value="1"/>
</dbReference>
<evidence type="ECO:0000256" key="5">
    <source>
        <dbReference type="ARBA" id="ARBA00022723"/>
    </source>
</evidence>
<feature type="compositionally biased region" description="Acidic residues" evidence="12">
    <location>
        <begin position="1"/>
        <end position="10"/>
    </location>
</feature>
<feature type="compositionally biased region" description="Basic and acidic residues" evidence="12">
    <location>
        <begin position="1071"/>
        <end position="1081"/>
    </location>
</feature>
<evidence type="ECO:0000256" key="10">
    <source>
        <dbReference type="PROSITE-ProRule" id="PRU00091"/>
    </source>
</evidence>
<dbReference type="Proteomes" id="UP000051836">
    <property type="component" value="Unassembled WGS sequence"/>
</dbReference>
<evidence type="ECO:0000256" key="11">
    <source>
        <dbReference type="SAM" id="Coils"/>
    </source>
</evidence>
<gene>
    <name evidence="14" type="ORF">AAES_15321</name>
</gene>
<dbReference type="Gene3D" id="3.30.1360.220">
    <property type="entry name" value="Domain of unknown function (DUF3480), N-terminal subdomain"/>
    <property type="match status" value="1"/>
</dbReference>
<keyword evidence="7 10" id="KW-0863">Zinc-finger</keyword>
<evidence type="ECO:0000313" key="15">
    <source>
        <dbReference type="Proteomes" id="UP000051836"/>
    </source>
</evidence>
<feature type="region of interest" description="Disordered" evidence="12">
    <location>
        <begin position="1"/>
        <end position="23"/>
    </location>
</feature>
<dbReference type="GO" id="GO:0016197">
    <property type="term" value="P:endosomal transport"/>
    <property type="evidence" value="ECO:0007669"/>
    <property type="project" value="TreeGrafter"/>
</dbReference>
<keyword evidence="9" id="KW-0472">Membrane</keyword>
<dbReference type="Gene3D" id="3.30.40.10">
    <property type="entry name" value="Zinc/RING finger domain, C3HC4 (zinc finger)"/>
    <property type="match status" value="1"/>
</dbReference>
<keyword evidence="5" id="KW-0479">Metal-binding</keyword>
<dbReference type="PROSITE" id="PS50178">
    <property type="entry name" value="ZF_FYVE"/>
    <property type="match status" value="1"/>
</dbReference>
<dbReference type="OrthoDB" id="5872154at2759"/>
<dbReference type="InterPro" id="IPR000306">
    <property type="entry name" value="Znf_FYVE"/>
</dbReference>
<feature type="region of interest" description="Disordered" evidence="12">
    <location>
        <begin position="698"/>
        <end position="736"/>
    </location>
</feature>
<dbReference type="PANTHER" id="PTHR46319">
    <property type="entry name" value="ZINC FINGER FYVE DOMAIN-CONTAINING PROTEIN"/>
    <property type="match status" value="1"/>
</dbReference>
<keyword evidence="8" id="KW-0862">Zinc</keyword>
<dbReference type="GO" id="GO:0031901">
    <property type="term" value="C:early endosome membrane"/>
    <property type="evidence" value="ECO:0007669"/>
    <property type="project" value="UniProtKB-SubCell"/>
</dbReference>
<dbReference type="InterPro" id="IPR017455">
    <property type="entry name" value="Znf_FYVE-rel"/>
</dbReference>
<keyword evidence="3" id="KW-0963">Cytoplasm</keyword>
<feature type="compositionally biased region" description="Basic and acidic residues" evidence="12">
    <location>
        <begin position="1326"/>
        <end position="1342"/>
    </location>
</feature>
<feature type="compositionally biased region" description="Low complexity" evidence="12">
    <location>
        <begin position="1383"/>
        <end position="1398"/>
    </location>
</feature>
<feature type="region of interest" description="Disordered" evidence="12">
    <location>
        <begin position="58"/>
        <end position="88"/>
    </location>
</feature>
<dbReference type="InterPro" id="IPR022557">
    <property type="entry name" value="SARA-like_C"/>
</dbReference>
<feature type="region of interest" description="Disordered" evidence="12">
    <location>
        <begin position="1282"/>
        <end position="1356"/>
    </location>
</feature>
<evidence type="ECO:0000256" key="7">
    <source>
        <dbReference type="ARBA" id="ARBA00022771"/>
    </source>
</evidence>
<feature type="region of interest" description="Disordered" evidence="12">
    <location>
        <begin position="1375"/>
        <end position="1399"/>
    </location>
</feature>
<dbReference type="GO" id="GO:0005545">
    <property type="term" value="F:1-phosphatidylinositol binding"/>
    <property type="evidence" value="ECO:0007669"/>
    <property type="project" value="UniProtKB-ARBA"/>
</dbReference>
<feature type="region of interest" description="Disordered" evidence="12">
    <location>
        <begin position="1009"/>
        <end position="1120"/>
    </location>
</feature>
<feature type="region of interest" description="Disordered" evidence="12">
    <location>
        <begin position="1800"/>
        <end position="1822"/>
    </location>
</feature>
<comment type="subcellular location">
    <subcellularLocation>
        <location evidence="2">Cytoplasm</location>
    </subcellularLocation>
    <subcellularLocation>
        <location evidence="1">Early endosome membrane</location>
    </subcellularLocation>
</comment>
<dbReference type="InterPro" id="IPR013083">
    <property type="entry name" value="Znf_RING/FYVE/PHD"/>
</dbReference>
<proteinExistence type="predicted"/>
<dbReference type="FunFam" id="3.30.40.10:FF:000084">
    <property type="entry name" value="Zinc finger, FYVE domain-containing 9b"/>
    <property type="match status" value="1"/>
</dbReference>
<evidence type="ECO:0000256" key="4">
    <source>
        <dbReference type="ARBA" id="ARBA00022553"/>
    </source>
</evidence>
<keyword evidence="4" id="KW-0597">Phosphoprotein</keyword>
<dbReference type="Pfam" id="PF01363">
    <property type="entry name" value="FYVE"/>
    <property type="match status" value="1"/>
</dbReference>
<feature type="compositionally biased region" description="Basic and acidic residues" evidence="12">
    <location>
        <begin position="1103"/>
        <end position="1113"/>
    </location>
</feature>
<dbReference type="FunFam" id="3.30.1360.220:FF:000001">
    <property type="entry name" value="Zinc finger, FYVE domain-containing 9a"/>
    <property type="match status" value="1"/>
</dbReference>
<dbReference type="EMBL" id="LMAW01000228">
    <property type="protein sequence ID" value="KQL59960.1"/>
    <property type="molecule type" value="Genomic_DNA"/>
</dbReference>
<evidence type="ECO:0000313" key="14">
    <source>
        <dbReference type="EMBL" id="KQL59960.1"/>
    </source>
</evidence>
<evidence type="ECO:0000256" key="6">
    <source>
        <dbReference type="ARBA" id="ARBA00022753"/>
    </source>
</evidence>
<comment type="caution">
    <text evidence="14">The sequence shown here is derived from an EMBL/GenBank/DDBJ whole genome shotgun (WGS) entry which is preliminary data.</text>
</comment>
<evidence type="ECO:0000256" key="8">
    <source>
        <dbReference type="ARBA" id="ARBA00022833"/>
    </source>
</evidence>
<dbReference type="GO" id="GO:0008270">
    <property type="term" value="F:zinc ion binding"/>
    <property type="evidence" value="ECO:0007669"/>
    <property type="project" value="UniProtKB-KW"/>
</dbReference>
<dbReference type="STRING" id="12930.A0A0Q3U1Z3"/>
<dbReference type="SMART" id="SM00064">
    <property type="entry name" value="FYVE"/>
    <property type="match status" value="1"/>
</dbReference>
<reference evidence="14 15" key="1">
    <citation type="submission" date="2015-10" db="EMBL/GenBank/DDBJ databases">
        <authorList>
            <person name="Gilbert D.G."/>
        </authorList>
    </citation>
    <scope>NUCLEOTIDE SEQUENCE [LARGE SCALE GENOMIC DNA]</scope>
    <source>
        <strain evidence="14">FVVF132</strain>
    </source>
</reference>
<name>A0A0Q3U1Z3_AMAAE</name>
<evidence type="ECO:0000256" key="9">
    <source>
        <dbReference type="ARBA" id="ARBA00023136"/>
    </source>
</evidence>
<sequence>MEEAEEDDMACGDLGNGLGRRPGDVYVGEDLQSCYSFKSRKEPGKACRSLLSAKRVEESDAATLPGSKQNSFYNRSSKKPVSSSTQQRSCVSQHLVSAINLTESNTDVPNEELKQQLWEALEEVDILKVELEASQRQLEGKDEALRILQSMAVFNKATSHTKEMLQKTEEEKRTLEKEINILQWEIEFDQDRFKNTEDMWREKYDRIYCENAALKEALKMRTEEVKTCKAENAMLNQQCLEFLAMLDVKQQKVVQENMSLNKSYITDFTGLEGENLKKSKDEAYVMADAFRIAFEQQLMQRKDQALRLAEVIKIKKETRFINWRRLKDDGHVKLQENKSSLGQKLSSLLSSEVDGKKVKELDNPNEILKMLIDLVNDKEEALAHQRKVNYMLARAIEASEDDSEQDTRNGMLRNRQYKNRDDDYHAGYLFLPLALEFKKAEASLELCLEWTVTLKLQFVTWTNYSMNLNRIQHVYPTPKLQENANSCTSSEEVSLASHVGACEVLPSYSPQNEQQNVSGPDLLSTVDSSSLNEIQASNLGSCSVPVCDLVNDTGSFIHSVAAQEDTQKLQPDDFQYSESLIGFGVSCIPVPTCVSSTGDSSVSGTEESDGSSTLQDLGHLKTEEINHLALKSDSCATAKIAIPCDEQHRTESVKCSEVFEQLEQTACLDTACVTLQGSNVYSPEDEKAYEKLICEPQGESAGSASSKEMYGRDATEKVDSKGETSVESMPSDLPGGPQWHKSHAALPVNGVLLGSSFETGAKVELEKKIIEENVGTKELNSNEILNSVSTPCISVEDIQTPLLCFPLPVSICGSLLVTDEKVTPLAQNVAEVISDTLAVHAGMSKTDLCGRESCENTDLSEPEVYVDKIHESIVEKSTDEERCNNENVIDGSDSQQIEAFPSAFLEYEAELYDVGIDSYYSESLSPVMSNFTVEQKVIKSDALISNAELDDFLYGQSLQSSVLKSSDDDSNLMEADADGGNLIDVNNLDFTELTEEHTQAKLEEITSVSGNHEVSLTASESESAAEESMSDSRDMIESSSEALVPSVHAEGARPKQLLGLSHRAVGQRQQKRTDVLERENQEASSVITEAPLSGTSLQVGKNPHPEHSEKSCSEAEGNQTSENVKSLKISAVLSWKQPLWVPDSEAPNCMNCQVKFTFTKRRHHCRACGKVFCGACCKRKCKLQYMEKEARVCTGCYNDINKAQAFERMMSPTGPGPNSGVSVLCSTVPPLEEAQIPGSAISPSPSASLPTPVLKQPGTEGLCPKEQRRVWFADGILPNGEVADTTKLSSGARRSSEDLSPVNPELPEVHMAANPEEDDILPDIYPKQKEESEDIAKMEKLRPSVSSDDAQQAVPGQSEMVHSYASVILETEQCSPAAEAEKTSSSSVDQTTSDVPVSPSSYRALCGVENCVRKEISLVPDGDKLPPLLLAVGEKGKDPLVEEHPSRQKIALLLVEGGPNLLTFILNANLLVNVKLITYSSQKCWYFSTNGLHGLGQAEIVILLQCLPDEEIFPCEILKFFIDVYKDAMKGKLIRNMENFIFTENLFSNKDHGGFLFFSPTFQKLNNQILPDHPFLFGVLIHKLEIPWAKVFPIRLMLRLGAEYGAYPTPVVSFRHRKPLFGEIGHTIVNLLVDLRNYRYTLHTIDNLFVHVEMGRSCVKIPLRKYNEVMKVIHSSNEHVISIGASFNTEADSHLVCVQNKHGLYHTQAISATGHPRKVTGASFVVFNGALKTSSGFLAKSSIVEDGLMVQITPETMESLREALRDKKDFKITCGKTDTGDMKEYVDICWVENEEKTNKGILSPVDGKSMEGTQSEKVPQGSDFHREGKVMKCTEVHYFLKNNVSCPVPHQFTKEIAIACSTALCPHLKTLKNNGMSKIGLRVSVDLDMVEYLAGSGGQFLPQKYLNELDSALIPVIHGGMSDPTSLPLKMELIFFIIEHLF</sequence>
<evidence type="ECO:0000256" key="12">
    <source>
        <dbReference type="SAM" id="MobiDB-lite"/>
    </source>
</evidence>
<feature type="domain" description="FYVE-type" evidence="13">
    <location>
        <begin position="1143"/>
        <end position="1201"/>
    </location>
</feature>
<dbReference type="InterPro" id="IPR011011">
    <property type="entry name" value="Znf_FYVE_PHD"/>
</dbReference>
<accession>A0A0Q3U1Z3</accession>
<organism evidence="14 15">
    <name type="scientific">Amazona aestiva</name>
    <name type="common">Blue-fronted Amazon parrot</name>
    <dbReference type="NCBI Taxonomy" id="12930"/>
    <lineage>
        <taxon>Eukaryota</taxon>
        <taxon>Metazoa</taxon>
        <taxon>Chordata</taxon>
        <taxon>Craniata</taxon>
        <taxon>Vertebrata</taxon>
        <taxon>Euteleostomi</taxon>
        <taxon>Archelosauria</taxon>
        <taxon>Archosauria</taxon>
        <taxon>Dinosauria</taxon>
        <taxon>Saurischia</taxon>
        <taxon>Theropoda</taxon>
        <taxon>Coelurosauria</taxon>
        <taxon>Aves</taxon>
        <taxon>Neognathae</taxon>
        <taxon>Neoaves</taxon>
        <taxon>Telluraves</taxon>
        <taxon>Australaves</taxon>
        <taxon>Psittaciformes</taxon>
        <taxon>Psittacidae</taxon>
        <taxon>Amazona</taxon>
    </lineage>
</organism>
<feature type="compositionally biased region" description="Basic and acidic residues" evidence="12">
    <location>
        <begin position="709"/>
        <end position="724"/>
    </location>
</feature>
<evidence type="ECO:0000256" key="2">
    <source>
        <dbReference type="ARBA" id="ARBA00004496"/>
    </source>
</evidence>
<evidence type="ECO:0000256" key="3">
    <source>
        <dbReference type="ARBA" id="ARBA00022490"/>
    </source>
</evidence>
<evidence type="ECO:0000259" key="13">
    <source>
        <dbReference type="PROSITE" id="PS50178"/>
    </source>
</evidence>
<keyword evidence="6" id="KW-0967">Endosome</keyword>
<dbReference type="Pfam" id="PF11979">
    <property type="entry name" value="SARA_C"/>
    <property type="match status" value="1"/>
</dbReference>
<keyword evidence="15" id="KW-1185">Reference proteome</keyword>
<dbReference type="GO" id="GO:0006622">
    <property type="term" value="P:protein targeting to lysosome"/>
    <property type="evidence" value="ECO:0007669"/>
    <property type="project" value="TreeGrafter"/>
</dbReference>